<feature type="non-terminal residue" evidence="1">
    <location>
        <position position="1"/>
    </location>
</feature>
<proteinExistence type="predicted"/>
<protein>
    <submittedName>
        <fullName evidence="1">31128_t:CDS:1</fullName>
    </submittedName>
</protein>
<organism evidence="1 2">
    <name type="scientific">Racocetra persica</name>
    <dbReference type="NCBI Taxonomy" id="160502"/>
    <lineage>
        <taxon>Eukaryota</taxon>
        <taxon>Fungi</taxon>
        <taxon>Fungi incertae sedis</taxon>
        <taxon>Mucoromycota</taxon>
        <taxon>Glomeromycotina</taxon>
        <taxon>Glomeromycetes</taxon>
        <taxon>Diversisporales</taxon>
        <taxon>Gigasporaceae</taxon>
        <taxon>Racocetra</taxon>
    </lineage>
</organism>
<reference evidence="1" key="1">
    <citation type="submission" date="2021-06" db="EMBL/GenBank/DDBJ databases">
        <authorList>
            <person name="Kallberg Y."/>
            <person name="Tangrot J."/>
            <person name="Rosling A."/>
        </authorList>
    </citation>
    <scope>NUCLEOTIDE SEQUENCE</scope>
    <source>
        <strain evidence="1">MA461A</strain>
    </source>
</reference>
<comment type="caution">
    <text evidence="1">The sequence shown here is derived from an EMBL/GenBank/DDBJ whole genome shotgun (WGS) entry which is preliminary data.</text>
</comment>
<sequence>ESDIIFPDSNISFNEFYNTSTGFYNSSTEFYNPYGSRLNIANIMCYNFTSSTNLTSCNDYIVSNNITSCWTFSPFRNKSNQECNGAGNNCISSSRKNSNLGLNYIIFNISSDVSPPASLASDYFSIMFNHIYKIDSNNKTIQNNITFNIHPFNKGKLVMLEFSIGTRSTYNTLFLKGLGFDPTIKEAFVDTKIKELQIADNSPYTVLLLKLKNSTIYNEEEAFDYTILFVISSLGGFYGASVGVYTLLFGSPKISPWGLTQKYLCCWNVRKKYEMIMAAHYVSKAGIPFADNPRNLPKDATIEDRLFVLESALRKYYLDTDFFAELNYVVEQNKKYKERFGGSIEVKEIDAIDEIKDD</sequence>
<accession>A0ACA9RT19</accession>
<dbReference type="Proteomes" id="UP000789920">
    <property type="component" value="Unassembled WGS sequence"/>
</dbReference>
<dbReference type="EMBL" id="CAJVQC010067531">
    <property type="protein sequence ID" value="CAG8807311.1"/>
    <property type="molecule type" value="Genomic_DNA"/>
</dbReference>
<gene>
    <name evidence="1" type="ORF">RPERSI_LOCUS22364</name>
</gene>
<name>A0ACA9RT19_9GLOM</name>
<evidence type="ECO:0000313" key="1">
    <source>
        <dbReference type="EMBL" id="CAG8807311.1"/>
    </source>
</evidence>
<keyword evidence="2" id="KW-1185">Reference proteome</keyword>
<evidence type="ECO:0000313" key="2">
    <source>
        <dbReference type="Proteomes" id="UP000789920"/>
    </source>
</evidence>